<evidence type="ECO:0000313" key="11">
    <source>
        <dbReference type="Proteomes" id="UP000290261"/>
    </source>
</evidence>
<gene>
    <name evidence="10" type="ORF">DN53_13315</name>
</gene>
<dbReference type="GO" id="GO:0008652">
    <property type="term" value="P:amino acid biosynthetic process"/>
    <property type="evidence" value="ECO:0007669"/>
    <property type="project" value="UniProtKB-KW"/>
</dbReference>
<feature type="domain" description="Peptidase M20 dimerisation" evidence="9">
    <location>
        <begin position="172"/>
        <end position="274"/>
    </location>
</feature>
<keyword evidence="7" id="KW-0862">Zinc</keyword>
<dbReference type="InterPro" id="IPR050072">
    <property type="entry name" value="Peptidase_M20A"/>
</dbReference>
<dbReference type="SUPFAM" id="SSF53187">
    <property type="entry name" value="Zn-dependent exopeptidases"/>
    <property type="match status" value="1"/>
</dbReference>
<dbReference type="AlphaFoldDB" id="A0A444VM69"/>
<evidence type="ECO:0000259" key="9">
    <source>
        <dbReference type="Pfam" id="PF07687"/>
    </source>
</evidence>
<protein>
    <recommendedName>
        <fullName evidence="9">Peptidase M20 dimerisation domain-containing protein</fullName>
    </recommendedName>
</protein>
<evidence type="ECO:0000256" key="4">
    <source>
        <dbReference type="ARBA" id="ARBA00022605"/>
    </source>
</evidence>
<keyword evidence="5" id="KW-0479">Metal-binding</keyword>
<comment type="cofactor">
    <cofactor evidence="1">
        <name>Co(2+)</name>
        <dbReference type="ChEBI" id="CHEBI:48828"/>
    </cofactor>
</comment>
<dbReference type="Gene3D" id="3.30.70.360">
    <property type="match status" value="1"/>
</dbReference>
<dbReference type="NCBIfam" id="TIGR01910">
    <property type="entry name" value="DapE-ArgE"/>
    <property type="match status" value="1"/>
</dbReference>
<keyword evidence="11" id="KW-1185">Reference proteome</keyword>
<evidence type="ECO:0000256" key="2">
    <source>
        <dbReference type="ARBA" id="ARBA00001947"/>
    </source>
</evidence>
<comment type="cofactor">
    <cofactor evidence="2">
        <name>Zn(2+)</name>
        <dbReference type="ChEBI" id="CHEBI:29105"/>
    </cofactor>
</comment>
<sequence>MKNDVIGLTRALVAQNTINPPGNEAPLAMMIGELLAQNGFRVEYVPFGSDRLHVIAERGLDRENLPVVFTGHFDTVPLGNQEWSVDPFAGEIKDDKIYGRGTTDMKGAVAAMTIAAIQAFEEGTPAGGVRLVLTAAEELGCQGAMDLVKIYTGLGKARGIIVGEPTSNVPAIGHKGALYLNLKAFGVTAHSSMPQLGDNAIYKVAKAIVKMEQFDFGEQKDPLLGYSTINVGKVSGGLNINSVPDHAGFTIDARITSSISNDAVLEKIKKEVGSEIDVEVLVNLPAVSNDINDPFIHEVYDACGIQREQRNTPKTMPYLTDGSVLQGAYGNAPTIILGPGEPEMAHKIDEYCHVSKLEQAVDLYKKIILKNEKP</sequence>
<evidence type="ECO:0000313" key="10">
    <source>
        <dbReference type="EMBL" id="RYC51800.1"/>
    </source>
</evidence>
<dbReference type="Pfam" id="PF01546">
    <property type="entry name" value="Peptidase_M20"/>
    <property type="match status" value="1"/>
</dbReference>
<evidence type="ECO:0000256" key="8">
    <source>
        <dbReference type="ARBA" id="ARBA00023285"/>
    </source>
</evidence>
<accession>A0A444VM69</accession>
<reference evidence="10 11" key="1">
    <citation type="submission" date="2014-04" db="EMBL/GenBank/DDBJ databases">
        <title>Whole genome of Muricauda olearia.</title>
        <authorList>
            <person name="Zhang X.-H."/>
            <person name="Tang K."/>
        </authorList>
    </citation>
    <scope>NUCLEOTIDE SEQUENCE [LARGE SCALE GENOMIC DNA]</scope>
    <source>
        <strain evidence="10 11">Th120</strain>
    </source>
</reference>
<dbReference type="Proteomes" id="UP000290261">
    <property type="component" value="Unassembled WGS sequence"/>
</dbReference>
<keyword evidence="6" id="KW-0378">Hydrolase</keyword>
<dbReference type="EMBL" id="JJMP01000004">
    <property type="protein sequence ID" value="RYC51800.1"/>
    <property type="molecule type" value="Genomic_DNA"/>
</dbReference>
<dbReference type="InterPro" id="IPR011650">
    <property type="entry name" value="Peptidase_M20_dimer"/>
</dbReference>
<evidence type="ECO:0000256" key="5">
    <source>
        <dbReference type="ARBA" id="ARBA00022723"/>
    </source>
</evidence>
<dbReference type="SUPFAM" id="SSF55031">
    <property type="entry name" value="Bacterial exopeptidase dimerisation domain"/>
    <property type="match status" value="1"/>
</dbReference>
<dbReference type="InterPro" id="IPR002933">
    <property type="entry name" value="Peptidase_M20"/>
</dbReference>
<evidence type="ECO:0000256" key="6">
    <source>
        <dbReference type="ARBA" id="ARBA00022801"/>
    </source>
</evidence>
<dbReference type="Gene3D" id="3.40.630.10">
    <property type="entry name" value="Zn peptidases"/>
    <property type="match status" value="1"/>
</dbReference>
<keyword evidence="4" id="KW-0028">Amino-acid biosynthesis</keyword>
<dbReference type="GO" id="GO:0046872">
    <property type="term" value="F:metal ion binding"/>
    <property type="evidence" value="ECO:0007669"/>
    <property type="project" value="UniProtKB-KW"/>
</dbReference>
<dbReference type="GO" id="GO:0016787">
    <property type="term" value="F:hydrolase activity"/>
    <property type="evidence" value="ECO:0007669"/>
    <property type="project" value="UniProtKB-KW"/>
</dbReference>
<comment type="caution">
    <text evidence="10">The sequence shown here is derived from an EMBL/GenBank/DDBJ whole genome shotgun (WGS) entry which is preliminary data.</text>
</comment>
<dbReference type="InterPro" id="IPR010182">
    <property type="entry name" value="ArgE/DapE"/>
</dbReference>
<name>A0A444VM69_9FLAO</name>
<dbReference type="InterPro" id="IPR036264">
    <property type="entry name" value="Bact_exopeptidase_dim_dom"/>
</dbReference>
<dbReference type="PANTHER" id="PTHR43808">
    <property type="entry name" value="ACETYLORNITHINE DEACETYLASE"/>
    <property type="match status" value="1"/>
</dbReference>
<evidence type="ECO:0000256" key="3">
    <source>
        <dbReference type="ARBA" id="ARBA00006247"/>
    </source>
</evidence>
<evidence type="ECO:0000256" key="7">
    <source>
        <dbReference type="ARBA" id="ARBA00022833"/>
    </source>
</evidence>
<organism evidence="10 11">
    <name type="scientific">Flagellimonas olearia</name>
    <dbReference type="NCBI Taxonomy" id="552546"/>
    <lineage>
        <taxon>Bacteria</taxon>
        <taxon>Pseudomonadati</taxon>
        <taxon>Bacteroidota</taxon>
        <taxon>Flavobacteriia</taxon>
        <taxon>Flavobacteriales</taxon>
        <taxon>Flavobacteriaceae</taxon>
        <taxon>Flagellimonas</taxon>
    </lineage>
</organism>
<evidence type="ECO:0000256" key="1">
    <source>
        <dbReference type="ARBA" id="ARBA00001941"/>
    </source>
</evidence>
<dbReference type="Pfam" id="PF07687">
    <property type="entry name" value="M20_dimer"/>
    <property type="match status" value="1"/>
</dbReference>
<keyword evidence="8" id="KW-0170">Cobalt</keyword>
<dbReference type="PANTHER" id="PTHR43808:SF8">
    <property type="entry name" value="PEPTIDASE M20 DIMERISATION DOMAIN-CONTAINING PROTEIN"/>
    <property type="match status" value="1"/>
</dbReference>
<dbReference type="CDD" id="cd08659">
    <property type="entry name" value="M20_ArgE_DapE-like"/>
    <property type="match status" value="1"/>
</dbReference>
<proteinExistence type="inferred from homology"/>
<dbReference type="RefSeq" id="WP_165357372.1">
    <property type="nucleotide sequence ID" value="NZ_ML142909.1"/>
</dbReference>
<comment type="similarity">
    <text evidence="3">Belongs to the peptidase M20A family.</text>
</comment>